<dbReference type="RefSeq" id="WP_316415819.1">
    <property type="nucleotide sequence ID" value="NZ_AP027080.1"/>
</dbReference>
<sequence length="53" mass="5893">MPFDAALNLAESRLKEENKAAIRHLQQCYFSSLGLYSNSTKVPPPPKVDAEDT</sequence>
<keyword evidence="2" id="KW-1185">Reference proteome</keyword>
<organism evidence="1 2">
    <name type="scientific">Mesoterricola silvestris</name>
    <dbReference type="NCBI Taxonomy" id="2927979"/>
    <lineage>
        <taxon>Bacteria</taxon>
        <taxon>Pseudomonadati</taxon>
        <taxon>Acidobacteriota</taxon>
        <taxon>Holophagae</taxon>
        <taxon>Holophagales</taxon>
        <taxon>Holophagaceae</taxon>
        <taxon>Mesoterricola</taxon>
    </lineage>
</organism>
<proteinExistence type="predicted"/>
<gene>
    <name evidence="1" type="ORF">METEAL_20810</name>
</gene>
<dbReference type="EMBL" id="AP027080">
    <property type="protein sequence ID" value="BDU72907.1"/>
    <property type="molecule type" value="Genomic_DNA"/>
</dbReference>
<dbReference type="Proteomes" id="UP001238179">
    <property type="component" value="Chromosome"/>
</dbReference>
<evidence type="ECO:0000313" key="1">
    <source>
        <dbReference type="EMBL" id="BDU72907.1"/>
    </source>
</evidence>
<reference evidence="2" key="1">
    <citation type="journal article" date="2023" name="Int. J. Syst. Evol. Microbiol.">
        <title>Mesoterricola silvestris gen. nov., sp. nov., Mesoterricola sediminis sp. nov., Geothrix oryzae sp. nov., Geothrix edaphica sp. nov., Geothrix rubra sp. nov., and Geothrix limicola sp. nov., six novel members of Acidobacteriota isolated from soils.</title>
        <authorList>
            <person name="Itoh H."/>
            <person name="Sugisawa Y."/>
            <person name="Mise K."/>
            <person name="Xu Z."/>
            <person name="Kuniyasu M."/>
            <person name="Ushijima N."/>
            <person name="Kawano K."/>
            <person name="Kobayashi E."/>
            <person name="Shiratori Y."/>
            <person name="Masuda Y."/>
            <person name="Senoo K."/>
        </authorList>
    </citation>
    <scope>NUCLEOTIDE SEQUENCE [LARGE SCALE GENOMIC DNA]</scope>
    <source>
        <strain evidence="2">W79</strain>
    </source>
</reference>
<dbReference type="KEGG" id="msil:METEAL_20810"/>
<dbReference type="AlphaFoldDB" id="A0AA48KA30"/>
<protein>
    <submittedName>
        <fullName evidence="1">Uncharacterized protein</fullName>
    </submittedName>
</protein>
<evidence type="ECO:0000313" key="2">
    <source>
        <dbReference type="Proteomes" id="UP001238179"/>
    </source>
</evidence>
<name>A0AA48KA30_9BACT</name>
<accession>A0AA48KA30</accession>